<dbReference type="EMBL" id="VXIV02002765">
    <property type="protein sequence ID" value="KAF6023069.1"/>
    <property type="molecule type" value="Genomic_DNA"/>
</dbReference>
<dbReference type="Pfam" id="PF12796">
    <property type="entry name" value="Ank_2"/>
    <property type="match status" value="2"/>
</dbReference>
<evidence type="ECO:0000256" key="2">
    <source>
        <dbReference type="ARBA" id="ARBA00023043"/>
    </source>
</evidence>
<dbReference type="InterPro" id="IPR002110">
    <property type="entry name" value="Ankyrin_rpt"/>
</dbReference>
<gene>
    <name evidence="5" type="ORF">EB796_018607</name>
</gene>
<dbReference type="InterPro" id="IPR050776">
    <property type="entry name" value="Ank_Repeat/CDKN_Inhibitor"/>
</dbReference>
<dbReference type="PROSITE" id="PS50088">
    <property type="entry name" value="ANK_REPEAT"/>
    <property type="match status" value="3"/>
</dbReference>
<accession>A0A7J7JA12</accession>
<organism evidence="5 6">
    <name type="scientific">Bugula neritina</name>
    <name type="common">Brown bryozoan</name>
    <name type="synonym">Sertularia neritina</name>
    <dbReference type="NCBI Taxonomy" id="10212"/>
    <lineage>
        <taxon>Eukaryota</taxon>
        <taxon>Metazoa</taxon>
        <taxon>Spiralia</taxon>
        <taxon>Lophotrochozoa</taxon>
        <taxon>Bryozoa</taxon>
        <taxon>Gymnolaemata</taxon>
        <taxon>Cheilostomatida</taxon>
        <taxon>Flustrina</taxon>
        <taxon>Buguloidea</taxon>
        <taxon>Bugulidae</taxon>
        <taxon>Bugula</taxon>
    </lineage>
</organism>
<dbReference type="InterPro" id="IPR036770">
    <property type="entry name" value="Ankyrin_rpt-contain_sf"/>
</dbReference>
<proteinExistence type="predicted"/>
<feature type="repeat" description="ANK" evidence="3">
    <location>
        <begin position="135"/>
        <end position="167"/>
    </location>
</feature>
<dbReference type="OrthoDB" id="10258888at2759"/>
<name>A0A7J7JA12_BUGNE</name>
<dbReference type="SMART" id="SM00248">
    <property type="entry name" value="ANK"/>
    <property type="match status" value="8"/>
</dbReference>
<dbReference type="Pfam" id="PF00023">
    <property type="entry name" value="Ank"/>
    <property type="match status" value="1"/>
</dbReference>
<comment type="caution">
    <text evidence="5">The sequence shown here is derived from an EMBL/GenBank/DDBJ whole genome shotgun (WGS) entry which is preliminary data.</text>
</comment>
<dbReference type="Proteomes" id="UP000593567">
    <property type="component" value="Unassembled WGS sequence"/>
</dbReference>
<dbReference type="SUPFAM" id="SSF48403">
    <property type="entry name" value="Ankyrin repeat"/>
    <property type="match status" value="1"/>
</dbReference>
<reference evidence="5" key="1">
    <citation type="submission" date="2020-06" db="EMBL/GenBank/DDBJ databases">
        <title>Draft genome of Bugula neritina, a colonial animal packing powerful symbionts and potential medicines.</title>
        <authorList>
            <person name="Rayko M."/>
        </authorList>
    </citation>
    <scope>NUCLEOTIDE SEQUENCE [LARGE SCALE GENOMIC DNA]</scope>
    <source>
        <strain evidence="5">Kwan_BN1</strain>
    </source>
</reference>
<feature type="repeat" description="ANK" evidence="3">
    <location>
        <begin position="205"/>
        <end position="237"/>
    </location>
</feature>
<dbReference type="Gene3D" id="1.25.40.20">
    <property type="entry name" value="Ankyrin repeat-containing domain"/>
    <property type="match status" value="3"/>
</dbReference>
<keyword evidence="2 3" id="KW-0040">ANK repeat</keyword>
<dbReference type="PANTHER" id="PTHR24201">
    <property type="entry name" value="ANK_REP_REGION DOMAIN-CONTAINING PROTEIN"/>
    <property type="match status" value="1"/>
</dbReference>
<dbReference type="PRINTS" id="PR01415">
    <property type="entry name" value="ANKYRIN"/>
</dbReference>
<feature type="region of interest" description="Disordered" evidence="4">
    <location>
        <begin position="277"/>
        <end position="362"/>
    </location>
</feature>
<evidence type="ECO:0000313" key="6">
    <source>
        <dbReference type="Proteomes" id="UP000593567"/>
    </source>
</evidence>
<feature type="repeat" description="ANK" evidence="3">
    <location>
        <begin position="34"/>
        <end position="66"/>
    </location>
</feature>
<feature type="compositionally biased region" description="Basic residues" evidence="4">
    <location>
        <begin position="280"/>
        <end position="291"/>
    </location>
</feature>
<evidence type="ECO:0000256" key="3">
    <source>
        <dbReference type="PROSITE-ProRule" id="PRU00023"/>
    </source>
</evidence>
<evidence type="ECO:0000256" key="1">
    <source>
        <dbReference type="ARBA" id="ARBA00022737"/>
    </source>
</evidence>
<keyword evidence="6" id="KW-1185">Reference proteome</keyword>
<evidence type="ECO:0000313" key="5">
    <source>
        <dbReference type="EMBL" id="KAF6023069.1"/>
    </source>
</evidence>
<dbReference type="AlphaFoldDB" id="A0A7J7JA12"/>
<feature type="compositionally biased region" description="Low complexity" evidence="4">
    <location>
        <begin position="315"/>
        <end position="326"/>
    </location>
</feature>
<evidence type="ECO:0000256" key="4">
    <source>
        <dbReference type="SAM" id="MobiDB-lite"/>
    </source>
</evidence>
<sequence length="362" mass="40038">MYCTSVLDATIYGDLTTLKALVTSGQSVNARDVNGKTPLAVACYQGWYEGVVYLLANGCDQMIADNRQRIPLHAATYNDKIRCLALLVQHLQPKSLNTCDSERMTALHWAAYHDRPEHVQLLISKNINLLAADCDGKTALHWASQKGNDQCVEILMREARGTNLVNMRDKSGKGALHYAAAAGHSRVLSCLTNSKICDIHLQDHDDRQPLHWAAALGRPECVNLLLELGADPNMHDINTRNALYYAKKSSHEECISILNGEMKHLYLEKKEKLKLEERSKHRISSPIRHRQVAPATTDNITSESNSNSKQSFKVSSQSPQDSAASPENTDEMNSSGQKLPPIRGSITGISKPFGTKTSKNVI</sequence>
<feature type="compositionally biased region" description="Polar residues" evidence="4">
    <location>
        <begin position="294"/>
        <end position="314"/>
    </location>
</feature>
<protein>
    <submittedName>
        <fullName evidence="5">ANKRD55</fullName>
    </submittedName>
</protein>
<dbReference type="PROSITE" id="PS50297">
    <property type="entry name" value="ANK_REP_REGION"/>
    <property type="match status" value="2"/>
</dbReference>
<keyword evidence="1" id="KW-0677">Repeat</keyword>